<keyword evidence="8" id="KW-0804">Transcription</keyword>
<evidence type="ECO:0000313" key="16">
    <source>
        <dbReference type="RefSeq" id="XP_032824085.1"/>
    </source>
</evidence>
<evidence type="ECO:0000313" key="15">
    <source>
        <dbReference type="RefSeq" id="XP_032824084.1"/>
    </source>
</evidence>
<dbReference type="GeneID" id="116950447"/>
<evidence type="ECO:0000256" key="1">
    <source>
        <dbReference type="ARBA" id="ARBA00004123"/>
    </source>
</evidence>
<sequence>MAEGADGAEEETFQLASNKQLSDLLRELCELRERGSFCDVVVEVQSCRYLAHKAVLSSTCRYFRSLFLSAPCSSMGPFVVDFLSIRTFELIVDFIYKGRIRASRDEMRGLYCAALDLGLECLEEACRPFKSETDDWGDGSAGGESDEGSDVRMSVVEMQRAEETQEAPTAAVDLSGRQACATVTATATIKHRMWNRELEVAACRSVPRDQGGDAADASTPLLLDVKEEPFSASENGDDDCNGDYNGASAETPPPGGDSTAPPAGNGTAPPYAILGGSGAGFGEELQCQACGEFVGENDTSLREHARAVHLDRATLSCRVCGKKFSLLSNAMQHVVVHTGIAVLQCHDCRRQFVSETRLNLHREHHCKKLKQLLARGGGEAGGPPGRAKSAWAADEAAAAAAGEVVACRTCGISVLKTMAALREHARLHVDTVSLVCGVCGLQSTFLSNLIKHALLHVGVFLFMCDACGKRFPVRCRLHEHQKSGCRALNASATTSSLGTPGSFDEDISILDHLSLPTPVPLPLPPPE</sequence>
<dbReference type="PROSITE" id="PS50097">
    <property type="entry name" value="BTB"/>
    <property type="match status" value="1"/>
</dbReference>
<keyword evidence="14" id="KW-1185">Reference proteome</keyword>
<keyword evidence="9" id="KW-0539">Nucleus</keyword>
<keyword evidence="3" id="KW-0677">Repeat</keyword>
<comment type="subcellular location">
    <subcellularLocation>
        <location evidence="1">Nucleus</location>
    </subcellularLocation>
</comment>
<feature type="compositionally biased region" description="Low complexity" evidence="11">
    <location>
        <begin position="259"/>
        <end position="271"/>
    </location>
</feature>
<dbReference type="SUPFAM" id="SSF54695">
    <property type="entry name" value="POZ domain"/>
    <property type="match status" value="1"/>
</dbReference>
<evidence type="ECO:0000256" key="5">
    <source>
        <dbReference type="ARBA" id="ARBA00022833"/>
    </source>
</evidence>
<keyword evidence="5" id="KW-0862">Zinc</keyword>
<evidence type="ECO:0000256" key="7">
    <source>
        <dbReference type="ARBA" id="ARBA00023125"/>
    </source>
</evidence>
<feature type="region of interest" description="Disordered" evidence="11">
    <location>
        <begin position="230"/>
        <end position="271"/>
    </location>
</feature>
<dbReference type="PROSITE" id="PS50157">
    <property type="entry name" value="ZINC_FINGER_C2H2_2"/>
    <property type="match status" value="3"/>
</dbReference>
<evidence type="ECO:0000259" key="13">
    <source>
        <dbReference type="PROSITE" id="PS50157"/>
    </source>
</evidence>
<dbReference type="GO" id="GO:0008270">
    <property type="term" value="F:zinc ion binding"/>
    <property type="evidence" value="ECO:0007669"/>
    <property type="project" value="UniProtKB-KW"/>
</dbReference>
<evidence type="ECO:0000259" key="12">
    <source>
        <dbReference type="PROSITE" id="PS50097"/>
    </source>
</evidence>
<dbReference type="RefSeq" id="XP_032824085.1">
    <property type="nucleotide sequence ID" value="XM_032968194.1"/>
</dbReference>
<feature type="domain" description="C2H2-type" evidence="13">
    <location>
        <begin position="462"/>
        <end position="482"/>
    </location>
</feature>
<dbReference type="InterPro" id="IPR013087">
    <property type="entry name" value="Znf_C2H2_type"/>
</dbReference>
<dbReference type="InterPro" id="IPR036236">
    <property type="entry name" value="Znf_C2H2_sf"/>
</dbReference>
<dbReference type="SUPFAM" id="SSF57667">
    <property type="entry name" value="beta-beta-alpha zinc fingers"/>
    <property type="match status" value="2"/>
</dbReference>
<dbReference type="PANTHER" id="PTHR46105:SF5">
    <property type="entry name" value="ZINC FINGER AND BTB DOMAIN-CONTAINING PROTEIN 44 ISOFORM X1"/>
    <property type="match status" value="1"/>
</dbReference>
<dbReference type="AlphaFoldDB" id="A0AAJ7TV12"/>
<evidence type="ECO:0000313" key="14">
    <source>
        <dbReference type="Proteomes" id="UP001318040"/>
    </source>
</evidence>
<dbReference type="Gene3D" id="3.30.160.60">
    <property type="entry name" value="Classic Zinc Finger"/>
    <property type="match status" value="2"/>
</dbReference>
<keyword evidence="2" id="KW-0479">Metal-binding</keyword>
<proteinExistence type="predicted"/>
<dbReference type="RefSeq" id="XP_032824087.1">
    <property type="nucleotide sequence ID" value="XM_032968196.1"/>
</dbReference>
<dbReference type="GO" id="GO:0000981">
    <property type="term" value="F:DNA-binding transcription factor activity, RNA polymerase II-specific"/>
    <property type="evidence" value="ECO:0007669"/>
    <property type="project" value="TreeGrafter"/>
</dbReference>
<name>A0AAJ7TV12_PETMA</name>
<dbReference type="RefSeq" id="XP_032824084.1">
    <property type="nucleotide sequence ID" value="XM_032968193.1"/>
</dbReference>
<evidence type="ECO:0000256" key="2">
    <source>
        <dbReference type="ARBA" id="ARBA00022723"/>
    </source>
</evidence>
<dbReference type="PANTHER" id="PTHR46105">
    <property type="entry name" value="AGAP004733-PA"/>
    <property type="match status" value="1"/>
</dbReference>
<gene>
    <name evidence="15 16 17" type="primary">LOC116950447</name>
</gene>
<dbReference type="InterPro" id="IPR000210">
    <property type="entry name" value="BTB/POZ_dom"/>
</dbReference>
<evidence type="ECO:0000256" key="3">
    <source>
        <dbReference type="ARBA" id="ARBA00022737"/>
    </source>
</evidence>
<feature type="domain" description="C2H2-type" evidence="13">
    <location>
        <begin position="343"/>
        <end position="370"/>
    </location>
</feature>
<dbReference type="SMART" id="SM00225">
    <property type="entry name" value="BTB"/>
    <property type="match status" value="1"/>
</dbReference>
<dbReference type="GO" id="GO:0005634">
    <property type="term" value="C:nucleus"/>
    <property type="evidence" value="ECO:0007669"/>
    <property type="project" value="UniProtKB-SubCell"/>
</dbReference>
<evidence type="ECO:0000256" key="8">
    <source>
        <dbReference type="ARBA" id="ARBA00023163"/>
    </source>
</evidence>
<organism evidence="14 15">
    <name type="scientific">Petromyzon marinus</name>
    <name type="common">Sea lamprey</name>
    <dbReference type="NCBI Taxonomy" id="7757"/>
    <lineage>
        <taxon>Eukaryota</taxon>
        <taxon>Metazoa</taxon>
        <taxon>Chordata</taxon>
        <taxon>Craniata</taxon>
        <taxon>Vertebrata</taxon>
        <taxon>Cyclostomata</taxon>
        <taxon>Hyperoartia</taxon>
        <taxon>Petromyzontiformes</taxon>
        <taxon>Petromyzontidae</taxon>
        <taxon>Petromyzon</taxon>
    </lineage>
</organism>
<feature type="domain" description="C2H2-type" evidence="13">
    <location>
        <begin position="315"/>
        <end position="339"/>
    </location>
</feature>
<keyword evidence="4 10" id="KW-0863">Zinc-finger</keyword>
<feature type="domain" description="BTB" evidence="12">
    <location>
        <begin position="38"/>
        <end position="104"/>
    </location>
</feature>
<dbReference type="InterPro" id="IPR050457">
    <property type="entry name" value="ZnFinger_BTB_dom_contain"/>
</dbReference>
<evidence type="ECO:0000256" key="10">
    <source>
        <dbReference type="PROSITE-ProRule" id="PRU00042"/>
    </source>
</evidence>
<dbReference type="Proteomes" id="UP001318040">
    <property type="component" value="Chromosome 39"/>
</dbReference>
<evidence type="ECO:0000256" key="9">
    <source>
        <dbReference type="ARBA" id="ARBA00023242"/>
    </source>
</evidence>
<keyword evidence="7" id="KW-0238">DNA-binding</keyword>
<dbReference type="CDD" id="cd18186">
    <property type="entry name" value="BTB_POZ_ZBTB_KLHL-like"/>
    <property type="match status" value="1"/>
</dbReference>
<dbReference type="Gene3D" id="3.30.710.10">
    <property type="entry name" value="Potassium Channel Kv1.1, Chain A"/>
    <property type="match status" value="1"/>
</dbReference>
<dbReference type="GO" id="GO:0000978">
    <property type="term" value="F:RNA polymerase II cis-regulatory region sequence-specific DNA binding"/>
    <property type="evidence" value="ECO:0007669"/>
    <property type="project" value="TreeGrafter"/>
</dbReference>
<dbReference type="Pfam" id="PF00651">
    <property type="entry name" value="BTB"/>
    <property type="match status" value="1"/>
</dbReference>
<evidence type="ECO:0000256" key="11">
    <source>
        <dbReference type="SAM" id="MobiDB-lite"/>
    </source>
</evidence>
<dbReference type="PROSITE" id="PS00028">
    <property type="entry name" value="ZINC_FINGER_C2H2_1"/>
    <property type="match status" value="2"/>
</dbReference>
<keyword evidence="6" id="KW-0805">Transcription regulation</keyword>
<evidence type="ECO:0000313" key="17">
    <source>
        <dbReference type="RefSeq" id="XP_032824087.1"/>
    </source>
</evidence>
<evidence type="ECO:0000256" key="4">
    <source>
        <dbReference type="ARBA" id="ARBA00022771"/>
    </source>
</evidence>
<protein>
    <submittedName>
        <fullName evidence="15 16">Zinc finger and BTB domain-containing protein 39-like isoform X2</fullName>
    </submittedName>
</protein>
<dbReference type="SMART" id="SM00355">
    <property type="entry name" value="ZnF_C2H2"/>
    <property type="match status" value="6"/>
</dbReference>
<accession>A0AAJ7TV12</accession>
<dbReference type="InterPro" id="IPR011333">
    <property type="entry name" value="SKP1/BTB/POZ_sf"/>
</dbReference>
<reference evidence="15 16" key="1">
    <citation type="submission" date="2025-04" db="UniProtKB">
        <authorList>
            <consortium name="RefSeq"/>
        </authorList>
    </citation>
    <scope>IDENTIFICATION</scope>
    <source>
        <tissue evidence="15 16">Sperm</tissue>
    </source>
</reference>
<evidence type="ECO:0000256" key="6">
    <source>
        <dbReference type="ARBA" id="ARBA00023015"/>
    </source>
</evidence>